<dbReference type="AlphaFoldDB" id="A0A0R1U1B7"/>
<reference evidence="4 5" key="1">
    <citation type="journal article" date="2015" name="Genome Announc.">
        <title>Expanding the biotechnology potential of lactobacilli through comparative genomics of 213 strains and associated genera.</title>
        <authorList>
            <person name="Sun Z."/>
            <person name="Harris H.M."/>
            <person name="McCann A."/>
            <person name="Guo C."/>
            <person name="Argimon S."/>
            <person name="Zhang W."/>
            <person name="Yang X."/>
            <person name="Jeffery I.B."/>
            <person name="Cooney J.C."/>
            <person name="Kagawa T.F."/>
            <person name="Liu W."/>
            <person name="Song Y."/>
            <person name="Salvetti E."/>
            <person name="Wrobel A."/>
            <person name="Rasinkangas P."/>
            <person name="Parkhill J."/>
            <person name="Rea M.C."/>
            <person name="O'Sullivan O."/>
            <person name="Ritari J."/>
            <person name="Douillard F.P."/>
            <person name="Paul Ross R."/>
            <person name="Yang R."/>
            <person name="Briner A.E."/>
            <person name="Felis G.E."/>
            <person name="de Vos W.M."/>
            <person name="Barrangou R."/>
            <person name="Klaenhammer T.R."/>
            <person name="Caufield P.W."/>
            <person name="Cui Y."/>
            <person name="Zhang H."/>
            <person name="O'Toole P.W."/>
        </authorList>
    </citation>
    <scope>NUCLEOTIDE SEQUENCE [LARGE SCALE GENOMIC DNA]</scope>
    <source>
        <strain evidence="4 5">DSM 15833</strain>
    </source>
</reference>
<dbReference type="STRING" id="1423740.FC36_GL001640"/>
<feature type="transmembrane region" description="Helical" evidence="2">
    <location>
        <begin position="34"/>
        <end position="63"/>
    </location>
</feature>
<dbReference type="RefSeq" id="WP_023859115.1">
    <property type="nucleotide sequence ID" value="NZ_AZFH01000003.1"/>
</dbReference>
<dbReference type="EMBL" id="AZFH01000003">
    <property type="protein sequence ID" value="KRL84984.1"/>
    <property type="molecule type" value="Genomic_DNA"/>
</dbReference>
<dbReference type="InterPro" id="IPR007168">
    <property type="entry name" value="Phageshock_PspC_N"/>
</dbReference>
<dbReference type="Proteomes" id="UP000051048">
    <property type="component" value="Unassembled WGS sequence"/>
</dbReference>
<name>A0A0R1U1B7_9LACO</name>
<evidence type="ECO:0000313" key="4">
    <source>
        <dbReference type="EMBL" id="KRL84984.1"/>
    </source>
</evidence>
<keyword evidence="2" id="KW-0812">Transmembrane</keyword>
<dbReference type="Pfam" id="PF04024">
    <property type="entry name" value="PspC"/>
    <property type="match status" value="1"/>
</dbReference>
<evidence type="ECO:0000313" key="5">
    <source>
        <dbReference type="Proteomes" id="UP000051048"/>
    </source>
</evidence>
<proteinExistence type="predicted"/>
<evidence type="ECO:0000259" key="3">
    <source>
        <dbReference type="Pfam" id="PF04024"/>
    </source>
</evidence>
<evidence type="ECO:0000256" key="2">
    <source>
        <dbReference type="SAM" id="Phobius"/>
    </source>
</evidence>
<keyword evidence="2" id="KW-0472">Membrane</keyword>
<gene>
    <name evidence="4" type="ORF">FC36_GL001640</name>
</gene>
<feature type="region of interest" description="Disordered" evidence="1">
    <location>
        <begin position="88"/>
        <end position="112"/>
    </location>
</feature>
<accession>A0A0R1U1B7</accession>
<comment type="caution">
    <text evidence="4">The sequence shown here is derived from an EMBL/GenBank/DDBJ whole genome shotgun (WGS) entry which is preliminary data.</text>
</comment>
<sequence length="112" mass="12825">MTKKLYRSRKRLLAGVLGGIADYFKWPAKYVRLAFVIICLGASFFPGGILLPVGLYALLAWLVPLNPHQDNISWVDIIESLYSFQKDKPKNEKTSTKQQKRTIITDARERDL</sequence>
<organism evidence="4 5">
    <name type="scientific">Ligilactobacillus equi DSM 15833 = JCM 10991</name>
    <dbReference type="NCBI Taxonomy" id="1423740"/>
    <lineage>
        <taxon>Bacteria</taxon>
        <taxon>Bacillati</taxon>
        <taxon>Bacillota</taxon>
        <taxon>Bacilli</taxon>
        <taxon>Lactobacillales</taxon>
        <taxon>Lactobacillaceae</taxon>
        <taxon>Ligilactobacillus</taxon>
    </lineage>
</organism>
<keyword evidence="2" id="KW-1133">Transmembrane helix</keyword>
<dbReference type="OrthoDB" id="9815286at2"/>
<evidence type="ECO:0000256" key="1">
    <source>
        <dbReference type="SAM" id="MobiDB-lite"/>
    </source>
</evidence>
<protein>
    <recommendedName>
        <fullName evidence="3">Phage shock protein PspC N-terminal domain-containing protein</fullName>
    </recommendedName>
</protein>
<feature type="domain" description="Phage shock protein PspC N-terminal" evidence="3">
    <location>
        <begin position="3"/>
        <end position="64"/>
    </location>
</feature>
<dbReference type="PATRIC" id="fig|1423740.3.peg.1774"/>